<dbReference type="Proteomes" id="UP001161391">
    <property type="component" value="Unassembled WGS sequence"/>
</dbReference>
<evidence type="ECO:0000313" key="2">
    <source>
        <dbReference type="Proteomes" id="UP001161391"/>
    </source>
</evidence>
<keyword evidence="2" id="KW-1185">Reference proteome</keyword>
<organism evidence="1 2">
    <name type="scientific">Algimonas ampicilliniresistens</name>
    <dbReference type="NCBI Taxonomy" id="1298735"/>
    <lineage>
        <taxon>Bacteria</taxon>
        <taxon>Pseudomonadati</taxon>
        <taxon>Pseudomonadota</taxon>
        <taxon>Alphaproteobacteria</taxon>
        <taxon>Maricaulales</taxon>
        <taxon>Robiginitomaculaceae</taxon>
        <taxon>Algimonas</taxon>
    </lineage>
</organism>
<evidence type="ECO:0000313" key="1">
    <source>
        <dbReference type="EMBL" id="GLQ24948.1"/>
    </source>
</evidence>
<sequence>MPRHRGRPHILCQHLTRLYMPLRRTPLCITLQCTTLLRIRLQPITLSQVIQRQSMLMPCRCILSSTLIRILTQIPRGIMPLRLRMLIIQVSLKLIQL</sequence>
<comment type="caution">
    <text evidence="1">The sequence shown here is derived from an EMBL/GenBank/DDBJ whole genome shotgun (WGS) entry which is preliminary data.</text>
</comment>
<reference evidence="1" key="1">
    <citation type="journal article" date="2014" name="Int. J. Syst. Evol. Microbiol.">
        <title>Complete genome of a new Firmicutes species belonging to the dominant human colonic microbiota ('Ruminococcus bicirculans') reveals two chromosomes and a selective capacity to utilize plant glucans.</title>
        <authorList>
            <consortium name="NISC Comparative Sequencing Program"/>
            <person name="Wegmann U."/>
            <person name="Louis P."/>
            <person name="Goesmann A."/>
            <person name="Henrissat B."/>
            <person name="Duncan S.H."/>
            <person name="Flint H.J."/>
        </authorList>
    </citation>
    <scope>NUCLEOTIDE SEQUENCE</scope>
    <source>
        <strain evidence="1">NBRC 108219</strain>
    </source>
</reference>
<protein>
    <submittedName>
        <fullName evidence="1">Uncharacterized protein</fullName>
    </submittedName>
</protein>
<accession>A0ABQ5VBT1</accession>
<reference evidence="1" key="2">
    <citation type="submission" date="2023-01" db="EMBL/GenBank/DDBJ databases">
        <title>Draft genome sequence of Algimonas ampicilliniresistens strain NBRC 108219.</title>
        <authorList>
            <person name="Sun Q."/>
            <person name="Mori K."/>
        </authorList>
    </citation>
    <scope>NUCLEOTIDE SEQUENCE</scope>
    <source>
        <strain evidence="1">NBRC 108219</strain>
    </source>
</reference>
<gene>
    <name evidence="1" type="ORF">GCM10007853_28220</name>
</gene>
<proteinExistence type="predicted"/>
<dbReference type="EMBL" id="BSNK01000002">
    <property type="protein sequence ID" value="GLQ24948.1"/>
    <property type="molecule type" value="Genomic_DNA"/>
</dbReference>
<name>A0ABQ5VBT1_9PROT</name>